<keyword evidence="10 12" id="KW-0472">Membrane</keyword>
<dbReference type="AlphaFoldDB" id="A0AAD5XCG5"/>
<evidence type="ECO:0000256" key="12">
    <source>
        <dbReference type="SAM" id="Phobius"/>
    </source>
</evidence>
<evidence type="ECO:0000313" key="14">
    <source>
        <dbReference type="Proteomes" id="UP001211907"/>
    </source>
</evidence>
<feature type="region of interest" description="Disordered" evidence="11">
    <location>
        <begin position="229"/>
        <end position="248"/>
    </location>
</feature>
<keyword evidence="7" id="KW-0653">Protein transport</keyword>
<feature type="compositionally biased region" description="Low complexity" evidence="11">
    <location>
        <begin position="230"/>
        <end position="241"/>
    </location>
</feature>
<sequence>MGDYLNAKQHHGHSHGPQEKSQAVLNATPGPLLEIAKFLRSAESNLKVRQGVYDGRRVEYFKGKHAVNALLREPYKKSAKRPPLEDRDVAETQVIALLTQGFFTRVDKEPKVKALKPQPVQVFSPDAYYVWVYELHPWWSKLAGFGILFVIFAGVLFPLWPPFMRQGVYYLSLVALGLLGVFFGIAILRLIIWVLLKASTGRGGWLFPNLFADVGVIESFIPTWEWDVPKGSSKAKSSGGNDNDGDGD</sequence>
<evidence type="ECO:0000313" key="13">
    <source>
        <dbReference type="EMBL" id="KAJ3093081.1"/>
    </source>
</evidence>
<protein>
    <recommendedName>
        <fullName evidence="3">Translocation protein SEC62</fullName>
    </recommendedName>
</protein>
<keyword evidence="4" id="KW-0813">Transport</keyword>
<dbReference type="GO" id="GO:0031204">
    <property type="term" value="P:post-translational protein targeting to membrane, translocation"/>
    <property type="evidence" value="ECO:0007669"/>
    <property type="project" value="TreeGrafter"/>
</dbReference>
<feature type="transmembrane region" description="Helical" evidence="12">
    <location>
        <begin position="169"/>
        <end position="196"/>
    </location>
</feature>
<dbReference type="PANTHER" id="PTHR12443">
    <property type="entry name" value="TRANSLOCATION PROTEIN SEC62"/>
    <property type="match status" value="1"/>
</dbReference>
<keyword evidence="14" id="KW-1185">Reference proteome</keyword>
<evidence type="ECO:0000256" key="7">
    <source>
        <dbReference type="ARBA" id="ARBA00022927"/>
    </source>
</evidence>
<accession>A0AAD5XCG5</accession>
<feature type="region of interest" description="Disordered" evidence="11">
    <location>
        <begin position="1"/>
        <end position="22"/>
    </location>
</feature>
<evidence type="ECO:0000256" key="1">
    <source>
        <dbReference type="ARBA" id="ARBA00004477"/>
    </source>
</evidence>
<name>A0AAD5XCG5_9FUNG</name>
<comment type="similarity">
    <text evidence="2">Belongs to the SEC62 family.</text>
</comment>
<dbReference type="Pfam" id="PF03839">
    <property type="entry name" value="Sec62"/>
    <property type="match status" value="1"/>
</dbReference>
<feature type="non-terminal residue" evidence="13">
    <location>
        <position position="1"/>
    </location>
</feature>
<comment type="caution">
    <text evidence="13">The sequence shown here is derived from an EMBL/GenBank/DDBJ whole genome shotgun (WGS) entry which is preliminary data.</text>
</comment>
<dbReference type="GO" id="GO:0005789">
    <property type="term" value="C:endoplasmic reticulum membrane"/>
    <property type="evidence" value="ECO:0007669"/>
    <property type="project" value="UniProtKB-SubCell"/>
</dbReference>
<comment type="subcellular location">
    <subcellularLocation>
        <location evidence="1">Endoplasmic reticulum membrane</location>
        <topology evidence="1">Multi-pass membrane protein</topology>
    </subcellularLocation>
</comment>
<evidence type="ECO:0000256" key="9">
    <source>
        <dbReference type="ARBA" id="ARBA00023010"/>
    </source>
</evidence>
<evidence type="ECO:0000256" key="6">
    <source>
        <dbReference type="ARBA" id="ARBA00022824"/>
    </source>
</evidence>
<keyword evidence="5 12" id="KW-0812">Transmembrane</keyword>
<gene>
    <name evidence="13" type="primary">SEC62</name>
    <name evidence="13" type="ORF">HK100_006772</name>
</gene>
<keyword evidence="9" id="KW-0811">Translocation</keyword>
<evidence type="ECO:0000256" key="4">
    <source>
        <dbReference type="ARBA" id="ARBA00022448"/>
    </source>
</evidence>
<dbReference type="EMBL" id="JADGJH010003157">
    <property type="protein sequence ID" value="KAJ3093081.1"/>
    <property type="molecule type" value="Genomic_DNA"/>
</dbReference>
<evidence type="ECO:0000256" key="5">
    <source>
        <dbReference type="ARBA" id="ARBA00022692"/>
    </source>
</evidence>
<feature type="transmembrane region" description="Helical" evidence="12">
    <location>
        <begin position="142"/>
        <end position="163"/>
    </location>
</feature>
<evidence type="ECO:0000256" key="8">
    <source>
        <dbReference type="ARBA" id="ARBA00022989"/>
    </source>
</evidence>
<reference evidence="13" key="1">
    <citation type="submission" date="2020-05" db="EMBL/GenBank/DDBJ databases">
        <title>Phylogenomic resolution of chytrid fungi.</title>
        <authorList>
            <person name="Stajich J.E."/>
            <person name="Amses K."/>
            <person name="Simmons R."/>
            <person name="Seto K."/>
            <person name="Myers J."/>
            <person name="Bonds A."/>
            <person name="Quandt C.A."/>
            <person name="Barry K."/>
            <person name="Liu P."/>
            <person name="Grigoriev I."/>
            <person name="Longcore J.E."/>
            <person name="James T.Y."/>
        </authorList>
    </citation>
    <scope>NUCLEOTIDE SEQUENCE</scope>
    <source>
        <strain evidence="13">JEL0513</strain>
    </source>
</reference>
<keyword evidence="6" id="KW-0256">Endoplasmic reticulum</keyword>
<keyword evidence="8 12" id="KW-1133">Transmembrane helix</keyword>
<dbReference type="PANTHER" id="PTHR12443:SF9">
    <property type="entry name" value="TRANSLOCATION PROTEIN SEC62"/>
    <property type="match status" value="1"/>
</dbReference>
<dbReference type="Proteomes" id="UP001211907">
    <property type="component" value="Unassembled WGS sequence"/>
</dbReference>
<evidence type="ECO:0000256" key="10">
    <source>
        <dbReference type="ARBA" id="ARBA00023136"/>
    </source>
</evidence>
<evidence type="ECO:0000256" key="2">
    <source>
        <dbReference type="ARBA" id="ARBA00010604"/>
    </source>
</evidence>
<dbReference type="InterPro" id="IPR004728">
    <property type="entry name" value="Sec62"/>
</dbReference>
<proteinExistence type="inferred from homology"/>
<evidence type="ECO:0000256" key="3">
    <source>
        <dbReference type="ARBA" id="ARBA00021257"/>
    </source>
</evidence>
<evidence type="ECO:0000256" key="11">
    <source>
        <dbReference type="SAM" id="MobiDB-lite"/>
    </source>
</evidence>
<organism evidence="13 14">
    <name type="scientific">Physocladia obscura</name>
    <dbReference type="NCBI Taxonomy" id="109957"/>
    <lineage>
        <taxon>Eukaryota</taxon>
        <taxon>Fungi</taxon>
        <taxon>Fungi incertae sedis</taxon>
        <taxon>Chytridiomycota</taxon>
        <taxon>Chytridiomycota incertae sedis</taxon>
        <taxon>Chytridiomycetes</taxon>
        <taxon>Chytridiales</taxon>
        <taxon>Chytriomycetaceae</taxon>
        <taxon>Physocladia</taxon>
    </lineage>
</organism>